<keyword evidence="1" id="KW-0547">Nucleotide-binding</keyword>
<dbReference type="GO" id="GO:0016829">
    <property type="term" value="F:lyase activity"/>
    <property type="evidence" value="ECO:0007669"/>
    <property type="project" value="UniProtKB-KW"/>
</dbReference>
<dbReference type="InterPro" id="IPR027417">
    <property type="entry name" value="P-loop_NTPase"/>
</dbReference>
<dbReference type="PROSITE" id="PS00676">
    <property type="entry name" value="SIGMA54_INTERACT_2"/>
    <property type="match status" value="1"/>
</dbReference>
<dbReference type="InterPro" id="IPR025943">
    <property type="entry name" value="Sigma_54_int_dom_ATP-bd_2"/>
</dbReference>
<evidence type="ECO:0000256" key="1">
    <source>
        <dbReference type="ARBA" id="ARBA00022741"/>
    </source>
</evidence>
<name>A0A518KD58_9BACT</name>
<feature type="domain" description="Sigma-54 factor interaction" evidence="6">
    <location>
        <begin position="247"/>
        <end position="476"/>
    </location>
</feature>
<sequence>MMGSYEKSLNDEVSSLRDEMSYPWGMPSLTASTPLFNDPKRLLLDLAQQRELSALLDLLVTRIAGSEAVALARLWLVRPGQGCETCPMREECPDRSQCLHLVASNGTSLVDPSSDFSRIDGRFRRFPIGVRKVGRIAMTGEAIEAPDMAELPDWVADPEWVRSEGIIGFAGQPLSHRGLVLGVLGVFSRVRIGDECLDWLRMIADHAAVAIAHTHAWEEVQRLRNRLEEENEYLQQEVAAEQGFGEMLGVSPALRNVSHQIDLVAPTDSSVLILGESGVGKELVARELHRRSDRADRPLIKVNCAAIPRELFESEFFGHVQGAFTGALRDRTGRFELAHGGTLFLDEVGEVPLDLQSKLLRVLQEGEIERIGEERTRKVDVRVIAATNRDLREESRERRFREDLYYRLSVFPIELPPLRERREDIAILAEHFLHKAGQRFGVSAPRLTKAVARQLERYDWPGNVRELQHVVERAVILSRGGPLRIDFEEPVQVAHREIALDESEVLTDAQVREFERTNLRRALNAAGGKVHGPLGAAQLLGVKPTTLSSRLKALGLKAK</sequence>
<dbReference type="InterPro" id="IPR058031">
    <property type="entry name" value="AAA_lid_NorR"/>
</dbReference>
<dbReference type="SMART" id="SM00382">
    <property type="entry name" value="AAA"/>
    <property type="match status" value="1"/>
</dbReference>
<organism evidence="7 8">
    <name type="scientific">Botrimarina mediterranea</name>
    <dbReference type="NCBI Taxonomy" id="2528022"/>
    <lineage>
        <taxon>Bacteria</taxon>
        <taxon>Pseudomonadati</taxon>
        <taxon>Planctomycetota</taxon>
        <taxon>Planctomycetia</taxon>
        <taxon>Pirellulales</taxon>
        <taxon>Lacipirellulaceae</taxon>
        <taxon>Botrimarina</taxon>
    </lineage>
</organism>
<dbReference type="Pfam" id="PF25601">
    <property type="entry name" value="AAA_lid_14"/>
    <property type="match status" value="1"/>
</dbReference>
<dbReference type="Pfam" id="PF00158">
    <property type="entry name" value="Sigma54_activat"/>
    <property type="match status" value="1"/>
</dbReference>
<dbReference type="InterPro" id="IPR003018">
    <property type="entry name" value="GAF"/>
</dbReference>
<dbReference type="Gene3D" id="1.10.8.60">
    <property type="match status" value="1"/>
</dbReference>
<evidence type="ECO:0000313" key="8">
    <source>
        <dbReference type="Proteomes" id="UP000316426"/>
    </source>
</evidence>
<accession>A0A518KD58</accession>
<proteinExistence type="predicted"/>
<dbReference type="EMBL" id="CP036349">
    <property type="protein sequence ID" value="QDV75718.1"/>
    <property type="molecule type" value="Genomic_DNA"/>
</dbReference>
<dbReference type="SMART" id="SM00065">
    <property type="entry name" value="GAF"/>
    <property type="match status" value="1"/>
</dbReference>
<dbReference type="InterPro" id="IPR025944">
    <property type="entry name" value="Sigma_54_int_dom_CS"/>
</dbReference>
<dbReference type="GO" id="GO:0005524">
    <property type="term" value="F:ATP binding"/>
    <property type="evidence" value="ECO:0007669"/>
    <property type="project" value="UniProtKB-KW"/>
</dbReference>
<dbReference type="PROSITE" id="PS00675">
    <property type="entry name" value="SIGMA54_INTERACT_1"/>
    <property type="match status" value="1"/>
</dbReference>
<dbReference type="InterPro" id="IPR003593">
    <property type="entry name" value="AAA+_ATPase"/>
</dbReference>
<protein>
    <submittedName>
        <fullName evidence="7">Formate hydrogenlyase transcriptional activator</fullName>
    </submittedName>
</protein>
<dbReference type="PANTHER" id="PTHR32071">
    <property type="entry name" value="TRANSCRIPTIONAL REGULATORY PROTEIN"/>
    <property type="match status" value="1"/>
</dbReference>
<dbReference type="GO" id="GO:0003677">
    <property type="term" value="F:DNA binding"/>
    <property type="evidence" value="ECO:0007669"/>
    <property type="project" value="UniProtKB-KW"/>
</dbReference>
<dbReference type="AlphaFoldDB" id="A0A518KD58"/>
<keyword evidence="5" id="KW-0804">Transcription</keyword>
<dbReference type="Proteomes" id="UP000316426">
    <property type="component" value="Chromosome"/>
</dbReference>
<dbReference type="Gene3D" id="1.10.10.60">
    <property type="entry name" value="Homeodomain-like"/>
    <property type="match status" value="1"/>
</dbReference>
<reference evidence="7 8" key="1">
    <citation type="submission" date="2019-02" db="EMBL/GenBank/DDBJ databases">
        <title>Deep-cultivation of Planctomycetes and their phenomic and genomic characterization uncovers novel biology.</title>
        <authorList>
            <person name="Wiegand S."/>
            <person name="Jogler M."/>
            <person name="Boedeker C."/>
            <person name="Pinto D."/>
            <person name="Vollmers J."/>
            <person name="Rivas-Marin E."/>
            <person name="Kohn T."/>
            <person name="Peeters S.H."/>
            <person name="Heuer A."/>
            <person name="Rast P."/>
            <person name="Oberbeckmann S."/>
            <person name="Bunk B."/>
            <person name="Jeske O."/>
            <person name="Meyerdierks A."/>
            <person name="Storesund J.E."/>
            <person name="Kallscheuer N."/>
            <person name="Luecker S."/>
            <person name="Lage O.M."/>
            <person name="Pohl T."/>
            <person name="Merkel B.J."/>
            <person name="Hornburger P."/>
            <person name="Mueller R.-W."/>
            <person name="Bruemmer F."/>
            <person name="Labrenz M."/>
            <person name="Spormann A.M."/>
            <person name="Op den Camp H."/>
            <person name="Overmann J."/>
            <person name="Amann R."/>
            <person name="Jetten M.S.M."/>
            <person name="Mascher T."/>
            <person name="Medema M.H."/>
            <person name="Devos D.P."/>
            <person name="Kaster A.-K."/>
            <person name="Ovreas L."/>
            <person name="Rohde M."/>
            <person name="Galperin M.Y."/>
            <person name="Jogler C."/>
        </authorList>
    </citation>
    <scope>NUCLEOTIDE SEQUENCE [LARGE SCALE GENOMIC DNA]</scope>
    <source>
        <strain evidence="7 8">Spa11</strain>
    </source>
</reference>
<keyword evidence="4" id="KW-0238">DNA-binding</keyword>
<evidence type="ECO:0000259" key="6">
    <source>
        <dbReference type="PROSITE" id="PS50045"/>
    </source>
</evidence>
<keyword evidence="2" id="KW-0067">ATP-binding</keyword>
<dbReference type="FunFam" id="3.40.50.300:FF:000006">
    <property type="entry name" value="DNA-binding transcriptional regulator NtrC"/>
    <property type="match status" value="1"/>
</dbReference>
<evidence type="ECO:0000256" key="5">
    <source>
        <dbReference type="ARBA" id="ARBA00023163"/>
    </source>
</evidence>
<dbReference type="PROSITE" id="PS50045">
    <property type="entry name" value="SIGMA54_INTERACT_4"/>
    <property type="match status" value="1"/>
</dbReference>
<dbReference type="InterPro" id="IPR009057">
    <property type="entry name" value="Homeodomain-like_sf"/>
</dbReference>
<evidence type="ECO:0000256" key="3">
    <source>
        <dbReference type="ARBA" id="ARBA00023015"/>
    </source>
</evidence>
<keyword evidence="8" id="KW-1185">Reference proteome</keyword>
<dbReference type="CDD" id="cd00009">
    <property type="entry name" value="AAA"/>
    <property type="match status" value="1"/>
</dbReference>
<dbReference type="SUPFAM" id="SSF46689">
    <property type="entry name" value="Homeodomain-like"/>
    <property type="match status" value="1"/>
</dbReference>
<dbReference type="GO" id="GO:0006355">
    <property type="term" value="P:regulation of DNA-templated transcription"/>
    <property type="evidence" value="ECO:0007669"/>
    <property type="project" value="InterPro"/>
</dbReference>
<evidence type="ECO:0000313" key="7">
    <source>
        <dbReference type="EMBL" id="QDV75718.1"/>
    </source>
</evidence>
<gene>
    <name evidence="7" type="primary">fhlA_1</name>
    <name evidence="7" type="ORF">Spa11_39390</name>
</gene>
<dbReference type="InterPro" id="IPR029016">
    <property type="entry name" value="GAF-like_dom_sf"/>
</dbReference>
<keyword evidence="3" id="KW-0805">Transcription regulation</keyword>
<dbReference type="Gene3D" id="3.40.50.300">
    <property type="entry name" value="P-loop containing nucleotide triphosphate hydrolases"/>
    <property type="match status" value="1"/>
</dbReference>
<dbReference type="SUPFAM" id="SSF52540">
    <property type="entry name" value="P-loop containing nucleoside triphosphate hydrolases"/>
    <property type="match status" value="1"/>
</dbReference>
<evidence type="ECO:0000256" key="2">
    <source>
        <dbReference type="ARBA" id="ARBA00022840"/>
    </source>
</evidence>
<dbReference type="SUPFAM" id="SSF55781">
    <property type="entry name" value="GAF domain-like"/>
    <property type="match status" value="1"/>
</dbReference>
<dbReference type="PANTHER" id="PTHR32071:SF57">
    <property type="entry name" value="C4-DICARBOXYLATE TRANSPORT TRANSCRIPTIONAL REGULATORY PROTEIN DCTD"/>
    <property type="match status" value="1"/>
</dbReference>
<dbReference type="PROSITE" id="PS00688">
    <property type="entry name" value="SIGMA54_INTERACT_3"/>
    <property type="match status" value="1"/>
</dbReference>
<evidence type="ECO:0000256" key="4">
    <source>
        <dbReference type="ARBA" id="ARBA00023125"/>
    </source>
</evidence>
<keyword evidence="7" id="KW-0456">Lyase</keyword>
<dbReference type="InterPro" id="IPR025662">
    <property type="entry name" value="Sigma_54_int_dom_ATP-bd_1"/>
</dbReference>
<dbReference type="Gene3D" id="3.30.450.40">
    <property type="match status" value="1"/>
</dbReference>
<dbReference type="KEGG" id="bmei:Spa11_39390"/>
<dbReference type="InterPro" id="IPR002078">
    <property type="entry name" value="Sigma_54_int"/>
</dbReference>
<dbReference type="Pfam" id="PF01590">
    <property type="entry name" value="GAF"/>
    <property type="match status" value="1"/>
</dbReference>